<dbReference type="Proteomes" id="UP000000768">
    <property type="component" value="Chromosome 6"/>
</dbReference>
<dbReference type="PANTHER" id="PTHR34067">
    <property type="entry name" value="OS04G0193200 PROTEIN"/>
    <property type="match status" value="1"/>
</dbReference>
<evidence type="ECO:0000259" key="7">
    <source>
        <dbReference type="PROSITE" id="PS50982"/>
    </source>
</evidence>
<keyword evidence="9" id="KW-1185">Reference proteome</keyword>
<sequence>MAGSRASSPIVVISDDEEKSPRVSPPVAAAVVPEAEYEWPPTAGWSEDEDEDVPRPDWLPDGFGMEGYKQDDGTFQATNFICPVTGFSFSTKNEVLDYCVSGGLQRAIEAKNTLDDKTTLQGKYAWLRGDHKWLLEIRASGENGRIPRKMYKVYAHPSSKVRIASKAEVMRLIDEGKLPDESANDGDCNDISNKDNIIAQLDFNVSSLPPGWVKETTFKKCSYGIRTDRYFTDPVTKKVFRSMKAAEQYFKYKEIMDCYKPTMSVTDLYSFDGYMDMPLWLARRLKMDGNKDQCDEECQTSCQTMMPHGGGKEDMDEPGALPGSDKVGVNRELMPYGDGMEGGWRSRSLTELYSSQNEKGNLKRKRKKKDRLV</sequence>
<name>A0A1B6PP61_SORBI</name>
<dbReference type="Gene3D" id="3.30.890.10">
    <property type="entry name" value="Methyl-cpg-binding Protein 2, Chain A"/>
    <property type="match status" value="1"/>
</dbReference>
<gene>
    <name evidence="8" type="ORF">SORBI_3006G271400</name>
</gene>
<dbReference type="AlphaFoldDB" id="A0A1B6PP61"/>
<keyword evidence="4" id="KW-0804">Transcription</keyword>
<dbReference type="InParanoid" id="A0A1B6PP61"/>
<dbReference type="Gramene" id="KXG27462">
    <property type="protein sequence ID" value="KXG27462"/>
    <property type="gene ID" value="SORBI_3006G271400"/>
</dbReference>
<dbReference type="GO" id="GO:0003677">
    <property type="term" value="F:DNA binding"/>
    <property type="evidence" value="ECO:0007669"/>
    <property type="project" value="UniProtKB-KW"/>
</dbReference>
<keyword evidence="3" id="KW-0238">DNA-binding</keyword>
<dbReference type="InterPro" id="IPR038945">
    <property type="entry name" value="MBD13-like"/>
</dbReference>
<evidence type="ECO:0000256" key="5">
    <source>
        <dbReference type="ARBA" id="ARBA00023242"/>
    </source>
</evidence>
<dbReference type="PROSITE" id="PS50982">
    <property type="entry name" value="MBD"/>
    <property type="match status" value="1"/>
</dbReference>
<keyword evidence="2" id="KW-0805">Transcription regulation</keyword>
<protein>
    <recommendedName>
        <fullName evidence="7">MBD domain-containing protein</fullName>
    </recommendedName>
</protein>
<evidence type="ECO:0000313" key="9">
    <source>
        <dbReference type="Proteomes" id="UP000000768"/>
    </source>
</evidence>
<dbReference type="InterPro" id="IPR016177">
    <property type="entry name" value="DNA-bd_dom_sf"/>
</dbReference>
<feature type="region of interest" description="Disordered" evidence="6">
    <location>
        <begin position="1"/>
        <end position="26"/>
    </location>
</feature>
<organism evidence="8 9">
    <name type="scientific">Sorghum bicolor</name>
    <name type="common">Sorghum</name>
    <name type="synonym">Sorghum vulgare</name>
    <dbReference type="NCBI Taxonomy" id="4558"/>
    <lineage>
        <taxon>Eukaryota</taxon>
        <taxon>Viridiplantae</taxon>
        <taxon>Streptophyta</taxon>
        <taxon>Embryophyta</taxon>
        <taxon>Tracheophyta</taxon>
        <taxon>Spermatophyta</taxon>
        <taxon>Magnoliopsida</taxon>
        <taxon>Liliopsida</taxon>
        <taxon>Poales</taxon>
        <taxon>Poaceae</taxon>
        <taxon>PACMAD clade</taxon>
        <taxon>Panicoideae</taxon>
        <taxon>Andropogonodae</taxon>
        <taxon>Andropogoneae</taxon>
        <taxon>Sorghinae</taxon>
        <taxon>Sorghum</taxon>
    </lineage>
</organism>
<feature type="domain" description="MBD" evidence="7">
    <location>
        <begin position="198"/>
        <end position="278"/>
    </location>
</feature>
<dbReference type="eggNOG" id="ENOG502QS50">
    <property type="taxonomic scope" value="Eukaryota"/>
</dbReference>
<evidence type="ECO:0000313" key="8">
    <source>
        <dbReference type="EMBL" id="KXG27462.1"/>
    </source>
</evidence>
<dbReference type="STRING" id="4558.A0A1B6PP61"/>
<comment type="subcellular location">
    <subcellularLocation>
        <location evidence="1">Nucleus</location>
    </subcellularLocation>
</comment>
<dbReference type="EMBL" id="CM000765">
    <property type="protein sequence ID" value="KXG27462.1"/>
    <property type="molecule type" value="Genomic_DNA"/>
</dbReference>
<evidence type="ECO:0000256" key="1">
    <source>
        <dbReference type="ARBA" id="ARBA00004123"/>
    </source>
</evidence>
<reference evidence="9" key="2">
    <citation type="journal article" date="2018" name="Plant J.">
        <title>The Sorghum bicolor reference genome: improved assembly, gene annotations, a transcriptome atlas, and signatures of genome organization.</title>
        <authorList>
            <person name="McCormick R.F."/>
            <person name="Truong S.K."/>
            <person name="Sreedasyam A."/>
            <person name="Jenkins J."/>
            <person name="Shu S."/>
            <person name="Sims D."/>
            <person name="Kennedy M."/>
            <person name="Amirebrahimi M."/>
            <person name="Weers B.D."/>
            <person name="McKinley B."/>
            <person name="Mattison A."/>
            <person name="Morishige D.T."/>
            <person name="Grimwood J."/>
            <person name="Schmutz J."/>
            <person name="Mullet J.E."/>
        </authorList>
    </citation>
    <scope>NUCLEOTIDE SEQUENCE [LARGE SCALE GENOMIC DNA]</scope>
    <source>
        <strain evidence="9">cv. BTx623</strain>
    </source>
</reference>
<proteinExistence type="predicted"/>
<dbReference type="SUPFAM" id="SSF54171">
    <property type="entry name" value="DNA-binding domain"/>
    <property type="match status" value="1"/>
</dbReference>
<reference evidence="8 9" key="1">
    <citation type="journal article" date="2009" name="Nature">
        <title>The Sorghum bicolor genome and the diversification of grasses.</title>
        <authorList>
            <person name="Paterson A.H."/>
            <person name="Bowers J.E."/>
            <person name="Bruggmann R."/>
            <person name="Dubchak I."/>
            <person name="Grimwood J."/>
            <person name="Gundlach H."/>
            <person name="Haberer G."/>
            <person name="Hellsten U."/>
            <person name="Mitros T."/>
            <person name="Poliakov A."/>
            <person name="Schmutz J."/>
            <person name="Spannagl M."/>
            <person name="Tang H."/>
            <person name="Wang X."/>
            <person name="Wicker T."/>
            <person name="Bharti A.K."/>
            <person name="Chapman J."/>
            <person name="Feltus F.A."/>
            <person name="Gowik U."/>
            <person name="Grigoriev I.V."/>
            <person name="Lyons E."/>
            <person name="Maher C.A."/>
            <person name="Martis M."/>
            <person name="Narechania A."/>
            <person name="Otillar R.P."/>
            <person name="Penning B.W."/>
            <person name="Salamov A.A."/>
            <person name="Wang Y."/>
            <person name="Zhang L."/>
            <person name="Carpita N.C."/>
            <person name="Freeling M."/>
            <person name="Gingle A.R."/>
            <person name="Hash C.T."/>
            <person name="Keller B."/>
            <person name="Klein P."/>
            <person name="Kresovich S."/>
            <person name="McCann M.C."/>
            <person name="Ming R."/>
            <person name="Peterson D.G."/>
            <person name="Mehboob-ur-Rahman"/>
            <person name="Ware D."/>
            <person name="Westhoff P."/>
            <person name="Mayer K.F."/>
            <person name="Messing J."/>
            <person name="Rokhsar D.S."/>
        </authorList>
    </citation>
    <scope>NUCLEOTIDE SEQUENCE [LARGE SCALE GENOMIC DNA]</scope>
    <source>
        <strain evidence="9">cv. BTx623</strain>
    </source>
</reference>
<dbReference type="PANTHER" id="PTHR34067:SF25">
    <property type="entry name" value="OS04G0193200 PROTEIN"/>
    <property type="match status" value="1"/>
</dbReference>
<dbReference type="GO" id="GO:0005634">
    <property type="term" value="C:nucleus"/>
    <property type="evidence" value="ECO:0007669"/>
    <property type="project" value="UniProtKB-SubCell"/>
</dbReference>
<keyword evidence="5" id="KW-0539">Nucleus</keyword>
<evidence type="ECO:0000256" key="3">
    <source>
        <dbReference type="ARBA" id="ARBA00023125"/>
    </source>
</evidence>
<evidence type="ECO:0000256" key="6">
    <source>
        <dbReference type="SAM" id="MobiDB-lite"/>
    </source>
</evidence>
<dbReference type="InterPro" id="IPR001739">
    <property type="entry name" value="Methyl_CpG_DNA-bd"/>
</dbReference>
<evidence type="ECO:0000256" key="2">
    <source>
        <dbReference type="ARBA" id="ARBA00023015"/>
    </source>
</evidence>
<accession>A0A1B6PP61</accession>
<evidence type="ECO:0000256" key="4">
    <source>
        <dbReference type="ARBA" id="ARBA00023163"/>
    </source>
</evidence>
<dbReference type="OrthoDB" id="10072024at2759"/>
<dbReference type="OMA" id="QATNFIC"/>